<dbReference type="Proteomes" id="UP001497392">
    <property type="component" value="Unassembled WGS sequence"/>
</dbReference>
<sequence length="221" mass="24159">MPRVKVPRCARLLKLKLQGGAVSTHAPAKTVAVRKFSVGQGAVIQNKAGAYTQLQEGSNQNKRVTGTGLRGLLVERPGSFAAAPYLLRRSLQHGAAAPYLKPAPKSLPSPSFASRPVWKEVSLASQQTPQEKRQAAIEARLASVPLYTYTQLSAKHGVQKQSHRTSKSAKLSGREERGFAWYNALESERRRPLQRPAVKPAQQREGLVWYGKLSGKSTLSL</sequence>
<name>A0ABP1G8F6_9CHLO</name>
<proteinExistence type="predicted"/>
<keyword evidence="2" id="KW-1185">Reference proteome</keyword>
<protein>
    <submittedName>
        <fullName evidence="1">G11510 protein</fullName>
    </submittedName>
</protein>
<gene>
    <name evidence="1" type="primary">g11510</name>
    <name evidence="1" type="ORF">VP750_LOCUS10293</name>
</gene>
<comment type="caution">
    <text evidence="1">The sequence shown here is derived from an EMBL/GenBank/DDBJ whole genome shotgun (WGS) entry which is preliminary data.</text>
</comment>
<evidence type="ECO:0000313" key="1">
    <source>
        <dbReference type="EMBL" id="CAL5228387.1"/>
    </source>
</evidence>
<reference evidence="1 2" key="1">
    <citation type="submission" date="2024-06" db="EMBL/GenBank/DDBJ databases">
        <authorList>
            <person name="Kraege A."/>
            <person name="Thomma B."/>
        </authorList>
    </citation>
    <scope>NUCLEOTIDE SEQUENCE [LARGE SCALE GENOMIC DNA]</scope>
</reference>
<organism evidence="1 2">
    <name type="scientific">Coccomyxa viridis</name>
    <dbReference type="NCBI Taxonomy" id="1274662"/>
    <lineage>
        <taxon>Eukaryota</taxon>
        <taxon>Viridiplantae</taxon>
        <taxon>Chlorophyta</taxon>
        <taxon>core chlorophytes</taxon>
        <taxon>Trebouxiophyceae</taxon>
        <taxon>Trebouxiophyceae incertae sedis</taxon>
        <taxon>Coccomyxaceae</taxon>
        <taxon>Coccomyxa</taxon>
    </lineage>
</organism>
<evidence type="ECO:0000313" key="2">
    <source>
        <dbReference type="Proteomes" id="UP001497392"/>
    </source>
</evidence>
<accession>A0ABP1G8F6</accession>
<dbReference type="EMBL" id="CAXHTA020000018">
    <property type="protein sequence ID" value="CAL5228387.1"/>
    <property type="molecule type" value="Genomic_DNA"/>
</dbReference>